<gene>
    <name evidence="3" type="ORF">BACCIP111895_04872</name>
</gene>
<protein>
    <submittedName>
        <fullName evidence="3">Peptidoglycan-N-acetylglucosamine deacetylase</fullName>
        <ecNumber evidence="3">3.5.1.104</ecNumber>
    </submittedName>
</protein>
<reference evidence="3" key="1">
    <citation type="submission" date="2022-04" db="EMBL/GenBank/DDBJ databases">
        <authorList>
            <person name="Criscuolo A."/>
        </authorList>
    </citation>
    <scope>NUCLEOTIDE SEQUENCE</scope>
    <source>
        <strain evidence="3">CIP111895</strain>
    </source>
</reference>
<feature type="domain" description="NodB homology" evidence="2">
    <location>
        <begin position="41"/>
        <end position="223"/>
    </location>
</feature>
<dbReference type="RefSeq" id="WP_248737858.1">
    <property type="nucleotide sequence ID" value="NZ_CALBWS010000058.1"/>
</dbReference>
<organism evidence="3 4">
    <name type="scientific">Neobacillus rhizosphaerae</name>
    <dbReference type="NCBI Taxonomy" id="2880965"/>
    <lineage>
        <taxon>Bacteria</taxon>
        <taxon>Bacillati</taxon>
        <taxon>Bacillota</taxon>
        <taxon>Bacilli</taxon>
        <taxon>Bacillales</taxon>
        <taxon>Bacillaceae</taxon>
        <taxon>Neobacillus</taxon>
    </lineage>
</organism>
<keyword evidence="3" id="KW-0378">Hydrolase</keyword>
<dbReference type="PROSITE" id="PS51677">
    <property type="entry name" value="NODB"/>
    <property type="match status" value="1"/>
</dbReference>
<evidence type="ECO:0000256" key="1">
    <source>
        <dbReference type="SAM" id="Phobius"/>
    </source>
</evidence>
<dbReference type="Proteomes" id="UP000838308">
    <property type="component" value="Unassembled WGS sequence"/>
</dbReference>
<evidence type="ECO:0000259" key="2">
    <source>
        <dbReference type="PROSITE" id="PS51677"/>
    </source>
</evidence>
<dbReference type="InterPro" id="IPR002509">
    <property type="entry name" value="NODB_dom"/>
</dbReference>
<dbReference type="InterPro" id="IPR011330">
    <property type="entry name" value="Glyco_hydro/deAcase_b/a-brl"/>
</dbReference>
<dbReference type="CDD" id="cd10959">
    <property type="entry name" value="CE4_NodB_like_3"/>
    <property type="match status" value="1"/>
</dbReference>
<dbReference type="Pfam" id="PF01522">
    <property type="entry name" value="Polysacc_deac_1"/>
    <property type="match status" value="1"/>
</dbReference>
<dbReference type="PANTHER" id="PTHR10587">
    <property type="entry name" value="GLYCOSYL TRANSFERASE-RELATED"/>
    <property type="match status" value="1"/>
</dbReference>
<dbReference type="SUPFAM" id="SSF88713">
    <property type="entry name" value="Glycoside hydrolase/deacetylase"/>
    <property type="match status" value="1"/>
</dbReference>
<comment type="caution">
    <text evidence="3">The sequence shown here is derived from an EMBL/GenBank/DDBJ whole genome shotgun (WGS) entry which is preliminary data.</text>
</comment>
<keyword evidence="4" id="KW-1185">Reference proteome</keyword>
<keyword evidence="1" id="KW-0472">Membrane</keyword>
<keyword evidence="1" id="KW-0812">Transmembrane</keyword>
<dbReference type="EC" id="3.5.1.104" evidence="3"/>
<dbReference type="EMBL" id="CALBWS010000058">
    <property type="protein sequence ID" value="CAH2717647.1"/>
    <property type="molecule type" value="Genomic_DNA"/>
</dbReference>
<feature type="transmembrane region" description="Helical" evidence="1">
    <location>
        <begin position="6"/>
        <end position="27"/>
    </location>
</feature>
<name>A0ABN8KY51_9BACI</name>
<evidence type="ECO:0000313" key="4">
    <source>
        <dbReference type="Proteomes" id="UP000838308"/>
    </source>
</evidence>
<accession>A0ABN8KY51</accession>
<dbReference type="GO" id="GO:0016787">
    <property type="term" value="F:hydrolase activity"/>
    <property type="evidence" value="ECO:0007669"/>
    <property type="project" value="UniProtKB-KW"/>
</dbReference>
<keyword evidence="1" id="KW-1133">Transmembrane helix</keyword>
<evidence type="ECO:0000313" key="3">
    <source>
        <dbReference type="EMBL" id="CAH2717647.1"/>
    </source>
</evidence>
<dbReference type="InterPro" id="IPR050248">
    <property type="entry name" value="Polysacc_deacetylase_ArnD"/>
</dbReference>
<sequence>MIKIVIISLIVIFILFLLYAILPTVLIRINSWGITKKTNLKAIALTFDDGPNPEYTPQLLDLLKKNGVKATFFVVGSKVKKYPDIIKRMNQEGHTIGIHHFEHTSSWILSPLQLKKQLLLTEQAIMECTNEKVRFYRPPWGSFNLFSLLISKSYKVILWSHIFGDWKEAKGKSGLLKQLLAATEPGSILLLHDCGETLGADKEAPRYMLKSLEIYLQENIKKGTKFVTLTDL</sequence>
<proteinExistence type="predicted"/>
<dbReference type="Gene3D" id="3.20.20.370">
    <property type="entry name" value="Glycoside hydrolase/deacetylase"/>
    <property type="match status" value="1"/>
</dbReference>